<protein>
    <recommendedName>
        <fullName evidence="2">ParB-like N-terminal domain-containing protein</fullName>
    </recommendedName>
</protein>
<keyword evidence="4" id="KW-1185">Reference proteome</keyword>
<dbReference type="PANTHER" id="PTHR33375:SF1">
    <property type="entry name" value="CHROMOSOME-PARTITIONING PROTEIN PARB-RELATED"/>
    <property type="match status" value="1"/>
</dbReference>
<evidence type="ECO:0000259" key="2">
    <source>
        <dbReference type="SMART" id="SM00470"/>
    </source>
</evidence>
<dbReference type="SUPFAM" id="SSF109709">
    <property type="entry name" value="KorB DNA-binding domain-like"/>
    <property type="match status" value="1"/>
</dbReference>
<evidence type="ECO:0000313" key="3">
    <source>
        <dbReference type="EMBL" id="MBP2477659.1"/>
    </source>
</evidence>
<name>A0ABS5AM69_9PSEU</name>
<dbReference type="Pfam" id="PF02195">
    <property type="entry name" value="ParB_N"/>
    <property type="match status" value="1"/>
</dbReference>
<evidence type="ECO:0000313" key="4">
    <source>
        <dbReference type="Proteomes" id="UP001519363"/>
    </source>
</evidence>
<dbReference type="EMBL" id="JAGIOO010000001">
    <property type="protein sequence ID" value="MBP2477659.1"/>
    <property type="molecule type" value="Genomic_DNA"/>
</dbReference>
<dbReference type="PANTHER" id="PTHR33375">
    <property type="entry name" value="CHROMOSOME-PARTITIONING PROTEIN PARB-RELATED"/>
    <property type="match status" value="1"/>
</dbReference>
<feature type="region of interest" description="Disordered" evidence="1">
    <location>
        <begin position="217"/>
        <end position="260"/>
    </location>
</feature>
<dbReference type="InterPro" id="IPR003115">
    <property type="entry name" value="ParB_N"/>
</dbReference>
<sequence length="303" mass="33027">MNEPDRRGLAPDSTSALGDLDAATGDRAAVLIPLEAITATIQVCGVDASAELIDGLATSIDEHGLVHPVEVMPNPGGTWTLIRGNSRLLAHRRLGRSMIAAFIDDRPLTEDTLADVICVQAAENAHRKRLSILETLNTMDRLAEPPCSRGRNAVGRIMNLPETTLKRYWRIYREVRDRRPHWHPAVAAWLNTPEATWRHATLFATNPAAQETFAATGTLPPLPEADPEPDAEPAPSRPSEGGPTGPPPGRATAVSAPERMWRQLNRTLARLSRLRADLAAPERARLRAALLDAAETLHTEEDP</sequence>
<dbReference type="InterPro" id="IPR050336">
    <property type="entry name" value="Chromosome_partition/occlusion"/>
</dbReference>
<dbReference type="SMART" id="SM00470">
    <property type="entry name" value="ParB"/>
    <property type="match status" value="1"/>
</dbReference>
<dbReference type="RefSeq" id="WP_209707454.1">
    <property type="nucleotide sequence ID" value="NZ_JAGIOO010000001.1"/>
</dbReference>
<dbReference type="Proteomes" id="UP001519363">
    <property type="component" value="Unassembled WGS sequence"/>
</dbReference>
<evidence type="ECO:0000256" key="1">
    <source>
        <dbReference type="SAM" id="MobiDB-lite"/>
    </source>
</evidence>
<proteinExistence type="predicted"/>
<comment type="caution">
    <text evidence="3">The sequence shown here is derived from an EMBL/GenBank/DDBJ whole genome shotgun (WGS) entry which is preliminary data.</text>
</comment>
<dbReference type="SUPFAM" id="SSF110849">
    <property type="entry name" value="ParB/Sulfiredoxin"/>
    <property type="match status" value="1"/>
</dbReference>
<organism evidence="3 4">
    <name type="scientific">Crossiella equi</name>
    <dbReference type="NCBI Taxonomy" id="130796"/>
    <lineage>
        <taxon>Bacteria</taxon>
        <taxon>Bacillati</taxon>
        <taxon>Actinomycetota</taxon>
        <taxon>Actinomycetes</taxon>
        <taxon>Pseudonocardiales</taxon>
        <taxon>Pseudonocardiaceae</taxon>
        <taxon>Crossiella</taxon>
    </lineage>
</organism>
<reference evidence="3 4" key="1">
    <citation type="submission" date="2021-03" db="EMBL/GenBank/DDBJ databases">
        <title>Sequencing the genomes of 1000 actinobacteria strains.</title>
        <authorList>
            <person name="Klenk H.-P."/>
        </authorList>
    </citation>
    <scope>NUCLEOTIDE SEQUENCE [LARGE SCALE GENOMIC DNA]</scope>
    <source>
        <strain evidence="3 4">DSM 44580</strain>
    </source>
</reference>
<accession>A0ABS5AM69</accession>
<gene>
    <name evidence="3" type="ORF">JOF53_006531</name>
</gene>
<feature type="domain" description="ParB-like N-terminal" evidence="2">
    <location>
        <begin position="30"/>
        <end position="125"/>
    </location>
</feature>
<dbReference type="InterPro" id="IPR036086">
    <property type="entry name" value="ParB/Sulfiredoxin_sf"/>
</dbReference>
<dbReference type="Gene3D" id="3.90.1530.30">
    <property type="match status" value="1"/>
</dbReference>